<reference evidence="1" key="1">
    <citation type="journal article" date="2014" name="Front. Microbiol.">
        <title>High frequency of phylogenetically diverse reductive dehalogenase-homologous genes in deep subseafloor sedimentary metagenomes.</title>
        <authorList>
            <person name="Kawai M."/>
            <person name="Futagami T."/>
            <person name="Toyoda A."/>
            <person name="Takaki Y."/>
            <person name="Nishi S."/>
            <person name="Hori S."/>
            <person name="Arai W."/>
            <person name="Tsubouchi T."/>
            <person name="Morono Y."/>
            <person name="Uchiyama I."/>
            <person name="Ito T."/>
            <person name="Fujiyama A."/>
            <person name="Inagaki F."/>
            <person name="Takami H."/>
        </authorList>
    </citation>
    <scope>NUCLEOTIDE SEQUENCE</scope>
    <source>
        <strain evidence="1">Expedition CK06-06</strain>
    </source>
</reference>
<proteinExistence type="predicted"/>
<dbReference type="EMBL" id="BARW01040089">
    <property type="protein sequence ID" value="GAJ24392.1"/>
    <property type="molecule type" value="Genomic_DNA"/>
</dbReference>
<name>X1VTP6_9ZZZZ</name>
<gene>
    <name evidence="1" type="ORF">S12H4_60765</name>
</gene>
<organism evidence="1">
    <name type="scientific">marine sediment metagenome</name>
    <dbReference type="NCBI Taxonomy" id="412755"/>
    <lineage>
        <taxon>unclassified sequences</taxon>
        <taxon>metagenomes</taxon>
        <taxon>ecological metagenomes</taxon>
    </lineage>
</organism>
<accession>X1VTP6</accession>
<sequence>DIWTECDLGITPWAHRPLATIVLGLAYIADAEGKSVPWNETRWVDDEFSALLKEAEGTLDVEERREIMGKLQRIQMERGSICIAYWMNVWSIGNVKVQNFKGHPTGYDLFTDIWIKQP</sequence>
<evidence type="ECO:0000313" key="1">
    <source>
        <dbReference type="EMBL" id="GAJ24392.1"/>
    </source>
</evidence>
<dbReference type="AlphaFoldDB" id="X1VTP6"/>
<protein>
    <recommendedName>
        <fullName evidence="2">Solute-binding protein family 5 domain-containing protein</fullName>
    </recommendedName>
</protein>
<dbReference type="Gene3D" id="3.10.105.10">
    <property type="entry name" value="Dipeptide-binding Protein, Domain 3"/>
    <property type="match status" value="1"/>
</dbReference>
<comment type="caution">
    <text evidence="1">The sequence shown here is derived from an EMBL/GenBank/DDBJ whole genome shotgun (WGS) entry which is preliminary data.</text>
</comment>
<evidence type="ECO:0008006" key="2">
    <source>
        <dbReference type="Google" id="ProtNLM"/>
    </source>
</evidence>
<feature type="non-terminal residue" evidence="1">
    <location>
        <position position="1"/>
    </location>
</feature>
<dbReference type="SUPFAM" id="SSF53850">
    <property type="entry name" value="Periplasmic binding protein-like II"/>
    <property type="match status" value="1"/>
</dbReference>
<dbReference type="Gene3D" id="3.40.190.10">
    <property type="entry name" value="Periplasmic binding protein-like II"/>
    <property type="match status" value="1"/>
</dbReference>